<evidence type="ECO:0000256" key="1">
    <source>
        <dbReference type="ARBA" id="ARBA00001961"/>
    </source>
</evidence>
<dbReference type="EMBL" id="SUMF01000004">
    <property type="protein sequence ID" value="TJZ75550.1"/>
    <property type="molecule type" value="Genomic_DNA"/>
</dbReference>
<accession>A0A4U0Q4B5</accession>
<dbReference type="GO" id="GO:0005506">
    <property type="term" value="F:iron ion binding"/>
    <property type="evidence" value="ECO:0007669"/>
    <property type="project" value="InterPro"/>
</dbReference>
<dbReference type="InterPro" id="IPR006620">
    <property type="entry name" value="Pro_4_hyd_alph"/>
</dbReference>
<keyword evidence="5" id="KW-0560">Oxidoreductase</keyword>
<dbReference type="InterPro" id="IPR045054">
    <property type="entry name" value="P4HA-like"/>
</dbReference>
<evidence type="ECO:0000256" key="6">
    <source>
        <dbReference type="ARBA" id="ARBA00023004"/>
    </source>
</evidence>
<dbReference type="AlphaFoldDB" id="A0A4U0Q4B5"/>
<dbReference type="PROSITE" id="PS51471">
    <property type="entry name" value="FE2OG_OXY"/>
    <property type="match status" value="1"/>
</dbReference>
<reference evidence="8 9" key="1">
    <citation type="submission" date="2019-04" db="EMBL/GenBank/DDBJ databases">
        <title>Chitiniphilus eburnea sp. nov., a novel chitinolytic bacterium isolated from aquaculture sludge.</title>
        <authorList>
            <person name="Sheng M."/>
        </authorList>
    </citation>
    <scope>NUCLEOTIDE SEQUENCE [LARGE SCALE GENOMIC DNA]</scope>
    <source>
        <strain evidence="8 9">HX-2-15</strain>
    </source>
</reference>
<dbReference type="PANTHER" id="PTHR10869">
    <property type="entry name" value="PROLYL 4-HYDROXYLASE ALPHA SUBUNIT"/>
    <property type="match status" value="1"/>
</dbReference>
<proteinExistence type="predicted"/>
<gene>
    <name evidence="8" type="ORF">FAZ21_06440</name>
</gene>
<dbReference type="PANTHER" id="PTHR10869:SF246">
    <property type="entry name" value="TRANSMEMBRANE PROLYL 4-HYDROXYLASE"/>
    <property type="match status" value="1"/>
</dbReference>
<keyword evidence="4 8" id="KW-0223">Dioxygenase</keyword>
<evidence type="ECO:0000256" key="4">
    <source>
        <dbReference type="ARBA" id="ARBA00022964"/>
    </source>
</evidence>
<dbReference type="OrthoDB" id="269774at2"/>
<keyword evidence="6" id="KW-0408">Iron</keyword>
<evidence type="ECO:0000256" key="3">
    <source>
        <dbReference type="ARBA" id="ARBA00022896"/>
    </source>
</evidence>
<dbReference type="GO" id="GO:0031418">
    <property type="term" value="F:L-ascorbic acid binding"/>
    <property type="evidence" value="ECO:0007669"/>
    <property type="project" value="UniProtKB-KW"/>
</dbReference>
<name>A0A4U0Q4B5_9NEIS</name>
<dbReference type="Pfam" id="PF13640">
    <property type="entry name" value="2OG-FeII_Oxy_3"/>
    <property type="match status" value="1"/>
</dbReference>
<keyword evidence="3" id="KW-0847">Vitamin C</keyword>
<dbReference type="GO" id="GO:0004656">
    <property type="term" value="F:procollagen-proline 4-dioxygenase activity"/>
    <property type="evidence" value="ECO:0007669"/>
    <property type="project" value="TreeGrafter"/>
</dbReference>
<evidence type="ECO:0000259" key="7">
    <source>
        <dbReference type="PROSITE" id="PS51471"/>
    </source>
</evidence>
<keyword evidence="2" id="KW-0479">Metal-binding</keyword>
<dbReference type="Gene3D" id="2.60.120.620">
    <property type="entry name" value="q2cbj1_9rhob like domain"/>
    <property type="match status" value="1"/>
</dbReference>
<feature type="domain" description="Fe2OG dioxygenase" evidence="7">
    <location>
        <begin position="188"/>
        <end position="297"/>
    </location>
</feature>
<dbReference type="RefSeq" id="WP_136772463.1">
    <property type="nucleotide sequence ID" value="NZ_CP156074.1"/>
</dbReference>
<dbReference type="InterPro" id="IPR005123">
    <property type="entry name" value="Oxoglu/Fe-dep_dioxygenase_dom"/>
</dbReference>
<sequence>MSKITHLSPEWQNWILENLGRGCTPQSVVEIMVEKNFDPMFASAIVFHFVSGGNKNQVPGALPGPAIAGAPSAQQRAAQSGYVYETPRFPMVGSVIRAADRDVRVVFRVEKPVVAVLDGLLTLEECDELVRLSEKKLKRSTIVDPQTGREEVIDDRSSFGTFFNIRENEFIARLDERISALMHWPLQNGEGIQILNYRVGGEYKPHYDYFPEQDPGSHVHLKTGGQRVSTLIMYLNDVEDGGETIFPEIGMTVAPRKGSAVYFEYCNSEGQVDPLTLHGGTPVRRGEKWIATKWMRQRTFG</sequence>
<protein>
    <submittedName>
        <fullName evidence="8">2-oxoglutarate-dependent dioxygenase</fullName>
    </submittedName>
</protein>
<evidence type="ECO:0000256" key="5">
    <source>
        <dbReference type="ARBA" id="ARBA00023002"/>
    </source>
</evidence>
<comment type="cofactor">
    <cofactor evidence="1">
        <name>L-ascorbate</name>
        <dbReference type="ChEBI" id="CHEBI:38290"/>
    </cofactor>
</comment>
<comment type="caution">
    <text evidence="8">The sequence shown here is derived from an EMBL/GenBank/DDBJ whole genome shotgun (WGS) entry which is preliminary data.</text>
</comment>
<evidence type="ECO:0000313" key="8">
    <source>
        <dbReference type="EMBL" id="TJZ75550.1"/>
    </source>
</evidence>
<evidence type="ECO:0000256" key="2">
    <source>
        <dbReference type="ARBA" id="ARBA00022723"/>
    </source>
</evidence>
<organism evidence="8 9">
    <name type="scientific">Chitiniphilus eburneus</name>
    <dbReference type="NCBI Taxonomy" id="2571148"/>
    <lineage>
        <taxon>Bacteria</taxon>
        <taxon>Pseudomonadati</taxon>
        <taxon>Pseudomonadota</taxon>
        <taxon>Betaproteobacteria</taxon>
        <taxon>Neisseriales</taxon>
        <taxon>Chitinibacteraceae</taxon>
        <taxon>Chitiniphilus</taxon>
    </lineage>
</organism>
<dbReference type="InterPro" id="IPR044862">
    <property type="entry name" value="Pro_4_hyd_alph_FE2OG_OXY"/>
</dbReference>
<keyword evidence="9" id="KW-1185">Reference proteome</keyword>
<evidence type="ECO:0000313" key="9">
    <source>
        <dbReference type="Proteomes" id="UP000310016"/>
    </source>
</evidence>
<dbReference type="SMART" id="SM00702">
    <property type="entry name" value="P4Hc"/>
    <property type="match status" value="1"/>
</dbReference>
<dbReference type="Proteomes" id="UP000310016">
    <property type="component" value="Unassembled WGS sequence"/>
</dbReference>